<dbReference type="Gene3D" id="3.30.43.10">
    <property type="entry name" value="Uridine Diphospho-n-acetylenolpyruvylglucosamine Reductase, domain 2"/>
    <property type="match status" value="1"/>
</dbReference>
<dbReference type="AlphaFoldDB" id="A0AB40CW74"/>
<protein>
    <recommendedName>
        <fullName evidence="3">cytokinin dehydrogenase</fullName>
        <ecNumber evidence="3">1.5.99.12</ecNumber>
    </recommendedName>
</protein>
<dbReference type="Gene3D" id="3.30.465.10">
    <property type="match status" value="1"/>
</dbReference>
<evidence type="ECO:0000256" key="1">
    <source>
        <dbReference type="ARBA" id="ARBA00001974"/>
    </source>
</evidence>
<name>A0AB40CW74_DIOCR</name>
<dbReference type="PANTHER" id="PTHR13878:SF112">
    <property type="entry name" value="CYTOKININ DEHYDROGENASE 7"/>
    <property type="match status" value="1"/>
</dbReference>
<keyword evidence="4" id="KW-0285">Flavoprotein</keyword>
<comment type="similarity">
    <text evidence="2">Belongs to the oxygen-dependent FAD-linked oxidoreductase family.</text>
</comment>
<dbReference type="GO" id="GO:0019139">
    <property type="term" value="F:cytokinin dehydrogenase activity"/>
    <property type="evidence" value="ECO:0007669"/>
    <property type="project" value="UniProtKB-EC"/>
</dbReference>
<dbReference type="PANTHER" id="PTHR13878">
    <property type="entry name" value="GULONOLACTONE OXIDASE"/>
    <property type="match status" value="1"/>
</dbReference>
<dbReference type="EC" id="1.5.99.12" evidence="3"/>
<evidence type="ECO:0000256" key="2">
    <source>
        <dbReference type="ARBA" id="ARBA00005466"/>
    </source>
</evidence>
<dbReference type="InterPro" id="IPR016169">
    <property type="entry name" value="FAD-bd_PCMH_sub2"/>
</dbReference>
<evidence type="ECO:0000259" key="7">
    <source>
        <dbReference type="PROSITE" id="PS51387"/>
    </source>
</evidence>
<gene>
    <name evidence="9" type="primary">LOC120281695</name>
</gene>
<dbReference type="InterPro" id="IPR016170">
    <property type="entry name" value="Cytok_DH_C_sf"/>
</dbReference>
<dbReference type="InterPro" id="IPR015345">
    <property type="entry name" value="Cytokinin_DH_FAD/cytokin-bd"/>
</dbReference>
<dbReference type="GO" id="GO:0009690">
    <property type="term" value="P:cytokinin metabolic process"/>
    <property type="evidence" value="ECO:0007669"/>
    <property type="project" value="InterPro"/>
</dbReference>
<dbReference type="SUPFAM" id="SSF56176">
    <property type="entry name" value="FAD-binding/transporter-associated domain-like"/>
    <property type="match status" value="1"/>
</dbReference>
<dbReference type="RefSeq" id="XP_039144330.1">
    <property type="nucleotide sequence ID" value="XM_039288396.1"/>
</dbReference>
<dbReference type="InterPro" id="IPR006094">
    <property type="entry name" value="Oxid_FAD_bind_N"/>
</dbReference>
<evidence type="ECO:0000256" key="5">
    <source>
        <dbReference type="ARBA" id="ARBA00022827"/>
    </source>
</evidence>
<dbReference type="InterPro" id="IPR050432">
    <property type="entry name" value="FAD-linked_Oxidoreductases_BP"/>
</dbReference>
<evidence type="ECO:0000313" key="9">
    <source>
        <dbReference type="RefSeq" id="XP_039144330.1"/>
    </source>
</evidence>
<keyword evidence="6" id="KW-0560">Oxidoreductase</keyword>
<dbReference type="Gene3D" id="3.40.462.10">
    <property type="entry name" value="FAD-linked oxidases, C-terminal domain"/>
    <property type="match status" value="1"/>
</dbReference>
<accession>A0AB40CW74</accession>
<dbReference type="InterPro" id="IPR036318">
    <property type="entry name" value="FAD-bd_PCMH-like_sf"/>
</dbReference>
<reference evidence="9" key="1">
    <citation type="submission" date="2025-08" db="UniProtKB">
        <authorList>
            <consortium name="RefSeq"/>
        </authorList>
    </citation>
    <scope>IDENTIFICATION</scope>
</reference>
<dbReference type="GO" id="GO:0071949">
    <property type="term" value="F:FAD binding"/>
    <property type="evidence" value="ECO:0007669"/>
    <property type="project" value="InterPro"/>
</dbReference>
<keyword evidence="8" id="KW-1185">Reference proteome</keyword>
<evidence type="ECO:0000256" key="4">
    <source>
        <dbReference type="ARBA" id="ARBA00022630"/>
    </source>
</evidence>
<dbReference type="Pfam" id="PF09265">
    <property type="entry name" value="Cytokin-bind"/>
    <property type="match status" value="1"/>
</dbReference>
<dbReference type="Proteomes" id="UP001515500">
    <property type="component" value="Chromosome 18"/>
</dbReference>
<proteinExistence type="inferred from homology"/>
<organism evidence="8 9">
    <name type="scientific">Dioscorea cayennensis subsp. rotundata</name>
    <name type="common">White Guinea yam</name>
    <name type="synonym">Dioscorea rotundata</name>
    <dbReference type="NCBI Taxonomy" id="55577"/>
    <lineage>
        <taxon>Eukaryota</taxon>
        <taxon>Viridiplantae</taxon>
        <taxon>Streptophyta</taxon>
        <taxon>Embryophyta</taxon>
        <taxon>Tracheophyta</taxon>
        <taxon>Spermatophyta</taxon>
        <taxon>Magnoliopsida</taxon>
        <taxon>Liliopsida</taxon>
        <taxon>Dioscoreales</taxon>
        <taxon>Dioscoreaceae</taxon>
        <taxon>Dioscorea</taxon>
    </lineage>
</organism>
<dbReference type="GeneID" id="120281695"/>
<feature type="domain" description="FAD-binding PCMH-type" evidence="7">
    <location>
        <begin position="42"/>
        <end position="218"/>
    </location>
</feature>
<evidence type="ECO:0000256" key="3">
    <source>
        <dbReference type="ARBA" id="ARBA00011928"/>
    </source>
</evidence>
<dbReference type="InterPro" id="IPR016167">
    <property type="entry name" value="FAD-bd_PCMH_sub1"/>
</dbReference>
<evidence type="ECO:0000313" key="8">
    <source>
        <dbReference type="Proteomes" id="UP001515500"/>
    </source>
</evidence>
<dbReference type="Pfam" id="PF01565">
    <property type="entry name" value="FAD_binding_4"/>
    <property type="match status" value="1"/>
</dbReference>
<keyword evidence="5" id="KW-0274">FAD</keyword>
<dbReference type="InterPro" id="IPR016164">
    <property type="entry name" value="FAD-linked_Oxase-like_C"/>
</dbReference>
<dbReference type="PROSITE" id="PS51387">
    <property type="entry name" value="FAD_PCMH"/>
    <property type="match status" value="1"/>
</dbReference>
<sequence length="507" mass="55419">MMIAYLDQQLRLAPGTDVDPCGAGGEIHPDLAAASEDFGGVVRALPAAVHRPRSADDVAEVIRQALRYDHLTVAARGNGHSVAGQALAPGGIVLDMRTMSRMELVRGDGGQICADVGAGVLWGELLEWGVAKHGLSPASWTDYLGLTVGGTLSNAGISGQAFQKGPQISNVDELEVVTGDGERVVCSPKSRSDLFFGVLGGLGQFGVITRARIPLIPAPPMVRWIRVVYASFEGYKADVEWLVGRPEREGFDYIEGFAFVNRGGDPASGWESVPIGPSSVFDASLVPHGSGPLLYCLEVALYHQLHDGVDKRVDEMLRPLKYIRGLEFTAEVSYVEFLSRVNLAESAARANGSWHAPHPWLNILISASDVSHFDRHVFQSVLKDGIGGPMLVYPLLRAKWDPRTSVALPDSDVFFLVALLRFNQPYPIGPPVESLISQNREILKRCKSNGYDFKLYFPNYKTEPEWVRHFGQDWARFVDRKAMYDPRAILSPGQNIFSRARPPSSGS</sequence>
<dbReference type="InterPro" id="IPR016166">
    <property type="entry name" value="FAD-bd_PCMH"/>
</dbReference>
<dbReference type="SUPFAM" id="SSF55103">
    <property type="entry name" value="FAD-linked oxidases, C-terminal domain"/>
    <property type="match status" value="1"/>
</dbReference>
<evidence type="ECO:0000256" key="6">
    <source>
        <dbReference type="ARBA" id="ARBA00023002"/>
    </source>
</evidence>
<comment type="cofactor">
    <cofactor evidence="1">
        <name>FAD</name>
        <dbReference type="ChEBI" id="CHEBI:57692"/>
    </cofactor>
</comment>